<dbReference type="AlphaFoldDB" id="A0A1G6EC58"/>
<dbReference type="GO" id="GO:0008146">
    <property type="term" value="F:sulfotransferase activity"/>
    <property type="evidence" value="ECO:0007669"/>
    <property type="project" value="InterPro"/>
</dbReference>
<organism evidence="1 2">
    <name type="scientific">Bauldia litoralis</name>
    <dbReference type="NCBI Taxonomy" id="665467"/>
    <lineage>
        <taxon>Bacteria</taxon>
        <taxon>Pseudomonadati</taxon>
        <taxon>Pseudomonadota</taxon>
        <taxon>Alphaproteobacteria</taxon>
        <taxon>Hyphomicrobiales</taxon>
        <taxon>Kaistiaceae</taxon>
        <taxon>Bauldia</taxon>
    </lineage>
</organism>
<sequence length="243" mass="27890">MKKSHEKNLRLQSARSKADCFLHVPKTGGSGIGQFFGKLSKEIGRERVPTKFNHPWMAEEIVKLFPEIKIHLVIRDPIERIVSGFLSRMRMGRPRRNHIWSTEEAVAYAFFSDPQQLLAALVSDDERQKSAALFAFKGIRHLKWNYVYYFQSPDYLDQIDKNVGIVREIDDTLSFVREICALCGADPAIAESMYAKVHVSKVSSRSVTEQMDQAELARVREALEPEYAIYRRLQAIAQRQTAS</sequence>
<evidence type="ECO:0000313" key="1">
    <source>
        <dbReference type="EMBL" id="SDB55059.1"/>
    </source>
</evidence>
<reference evidence="1 2" key="1">
    <citation type="submission" date="2016-10" db="EMBL/GenBank/DDBJ databases">
        <authorList>
            <person name="de Groot N.N."/>
        </authorList>
    </citation>
    <scope>NUCLEOTIDE SEQUENCE [LARGE SCALE GENOMIC DNA]</scope>
    <source>
        <strain evidence="1 2">ATCC 35022</strain>
    </source>
</reference>
<dbReference type="STRING" id="665467.SAMN02982931_04367"/>
<dbReference type="EMBL" id="FMXQ01000011">
    <property type="protein sequence ID" value="SDB55059.1"/>
    <property type="molecule type" value="Genomic_DNA"/>
</dbReference>
<dbReference type="OrthoDB" id="7062404at2"/>
<dbReference type="SUPFAM" id="SSF52540">
    <property type="entry name" value="P-loop containing nucleoside triphosphate hydrolases"/>
    <property type="match status" value="1"/>
</dbReference>
<protein>
    <submittedName>
        <fullName evidence="1">Sulfotransferase family protein</fullName>
    </submittedName>
</protein>
<dbReference type="InterPro" id="IPR027417">
    <property type="entry name" value="P-loop_NTPase"/>
</dbReference>
<dbReference type="RefSeq" id="WP_090880183.1">
    <property type="nucleotide sequence ID" value="NZ_FMXQ01000011.1"/>
</dbReference>
<keyword evidence="2" id="KW-1185">Reference proteome</keyword>
<evidence type="ECO:0000313" key="2">
    <source>
        <dbReference type="Proteomes" id="UP000199071"/>
    </source>
</evidence>
<dbReference type="Proteomes" id="UP000199071">
    <property type="component" value="Unassembled WGS sequence"/>
</dbReference>
<proteinExistence type="predicted"/>
<accession>A0A1G6EC58</accession>
<dbReference type="InterPro" id="IPR005331">
    <property type="entry name" value="Sulfotransferase"/>
</dbReference>
<gene>
    <name evidence="1" type="ORF">SAMN02982931_04367</name>
</gene>
<dbReference type="GO" id="GO:0016020">
    <property type="term" value="C:membrane"/>
    <property type="evidence" value="ECO:0007669"/>
    <property type="project" value="InterPro"/>
</dbReference>
<name>A0A1G6EC58_9HYPH</name>
<dbReference type="Pfam" id="PF03567">
    <property type="entry name" value="Sulfotransfer_2"/>
    <property type="match status" value="1"/>
</dbReference>
<keyword evidence="1" id="KW-0808">Transferase</keyword>
<dbReference type="Gene3D" id="3.40.50.300">
    <property type="entry name" value="P-loop containing nucleotide triphosphate hydrolases"/>
    <property type="match status" value="1"/>
</dbReference>